<dbReference type="Gene3D" id="1.10.10.60">
    <property type="entry name" value="Homeodomain-like"/>
    <property type="match status" value="1"/>
</dbReference>
<evidence type="ECO:0000256" key="2">
    <source>
        <dbReference type="ARBA" id="ARBA00023125"/>
    </source>
</evidence>
<dbReference type="Pfam" id="PF16925">
    <property type="entry name" value="TetR_C_13"/>
    <property type="match status" value="1"/>
</dbReference>
<sequence>MDRRVNNWYAGSMGRPRRFDENQVLRKAREQFWNQGYTATSLDDLMAATGLGKGSLYGAFGDKRQLFLRTLDDYRDEQLSGVRQILTGPGTGLERLSHLLDGAAHGYANDAQRRGCFLAGSTSELHGQDSEVTARARTTYQEIQNLLAACVKDAQEEGDLAVDVSPEEVGNLLLAVLQGIEFLAKTDMDASALIEIGRSALANLPCP</sequence>
<evidence type="ECO:0000256" key="1">
    <source>
        <dbReference type="ARBA" id="ARBA00023015"/>
    </source>
</evidence>
<dbReference type="PROSITE" id="PS50977">
    <property type="entry name" value="HTH_TETR_2"/>
    <property type="match status" value="1"/>
</dbReference>
<keyword evidence="2 4" id="KW-0238">DNA-binding</keyword>
<dbReference type="InterPro" id="IPR001647">
    <property type="entry name" value="HTH_TetR"/>
</dbReference>
<feature type="DNA-binding region" description="H-T-H motif" evidence="4">
    <location>
        <begin position="41"/>
        <end position="60"/>
    </location>
</feature>
<accession>A0ABP7L229</accession>
<keyword evidence="7" id="KW-1185">Reference proteome</keyword>
<keyword evidence="3" id="KW-0804">Transcription</keyword>
<dbReference type="Gene3D" id="1.10.357.10">
    <property type="entry name" value="Tetracycline Repressor, domain 2"/>
    <property type="match status" value="1"/>
</dbReference>
<gene>
    <name evidence="6" type="ORF">GCM10022207_71820</name>
</gene>
<reference evidence="7" key="1">
    <citation type="journal article" date="2019" name="Int. J. Syst. Evol. Microbiol.">
        <title>The Global Catalogue of Microorganisms (GCM) 10K type strain sequencing project: providing services to taxonomists for standard genome sequencing and annotation.</title>
        <authorList>
            <consortium name="The Broad Institute Genomics Platform"/>
            <consortium name="The Broad Institute Genome Sequencing Center for Infectious Disease"/>
            <person name="Wu L."/>
            <person name="Ma J."/>
        </authorList>
    </citation>
    <scope>NUCLEOTIDE SEQUENCE [LARGE SCALE GENOMIC DNA]</scope>
    <source>
        <strain evidence="7">JCM 16578</strain>
    </source>
</reference>
<protein>
    <submittedName>
        <fullName evidence="6">TetR/AcrR family transcriptional regulator</fullName>
    </submittedName>
</protein>
<dbReference type="PANTHER" id="PTHR47506">
    <property type="entry name" value="TRANSCRIPTIONAL REGULATORY PROTEIN"/>
    <property type="match status" value="1"/>
</dbReference>
<dbReference type="InterPro" id="IPR009057">
    <property type="entry name" value="Homeodomain-like_sf"/>
</dbReference>
<dbReference type="InterPro" id="IPR023772">
    <property type="entry name" value="DNA-bd_HTH_TetR-type_CS"/>
</dbReference>
<keyword evidence="1" id="KW-0805">Transcription regulation</keyword>
<name>A0ABP7L229_9ACTN</name>
<organism evidence="6 7">
    <name type="scientific">Streptomyces lannensis</name>
    <dbReference type="NCBI Taxonomy" id="766498"/>
    <lineage>
        <taxon>Bacteria</taxon>
        <taxon>Bacillati</taxon>
        <taxon>Actinomycetota</taxon>
        <taxon>Actinomycetes</taxon>
        <taxon>Kitasatosporales</taxon>
        <taxon>Streptomycetaceae</taxon>
        <taxon>Streptomyces</taxon>
    </lineage>
</organism>
<comment type="caution">
    <text evidence="6">The sequence shown here is derived from an EMBL/GenBank/DDBJ whole genome shotgun (WGS) entry which is preliminary data.</text>
</comment>
<dbReference type="InterPro" id="IPR011075">
    <property type="entry name" value="TetR_C"/>
</dbReference>
<feature type="domain" description="HTH tetR-type" evidence="5">
    <location>
        <begin position="18"/>
        <end position="78"/>
    </location>
</feature>
<dbReference type="Pfam" id="PF00440">
    <property type="entry name" value="TetR_N"/>
    <property type="match status" value="1"/>
</dbReference>
<proteinExistence type="predicted"/>
<dbReference type="PROSITE" id="PS01081">
    <property type="entry name" value="HTH_TETR_1"/>
    <property type="match status" value="1"/>
</dbReference>
<evidence type="ECO:0000259" key="5">
    <source>
        <dbReference type="PROSITE" id="PS50977"/>
    </source>
</evidence>
<evidence type="ECO:0000313" key="6">
    <source>
        <dbReference type="EMBL" id="GAA3893571.1"/>
    </source>
</evidence>
<dbReference type="PANTHER" id="PTHR47506:SF1">
    <property type="entry name" value="HTH-TYPE TRANSCRIPTIONAL REGULATOR YJDC"/>
    <property type="match status" value="1"/>
</dbReference>
<evidence type="ECO:0000256" key="3">
    <source>
        <dbReference type="ARBA" id="ARBA00023163"/>
    </source>
</evidence>
<dbReference type="Proteomes" id="UP001501563">
    <property type="component" value="Unassembled WGS sequence"/>
</dbReference>
<dbReference type="InterPro" id="IPR036271">
    <property type="entry name" value="Tet_transcr_reg_TetR-rel_C_sf"/>
</dbReference>
<dbReference type="SUPFAM" id="SSF48498">
    <property type="entry name" value="Tetracyclin repressor-like, C-terminal domain"/>
    <property type="match status" value="1"/>
</dbReference>
<dbReference type="EMBL" id="BAAAZA010000031">
    <property type="protein sequence ID" value="GAA3893571.1"/>
    <property type="molecule type" value="Genomic_DNA"/>
</dbReference>
<dbReference type="SUPFAM" id="SSF46689">
    <property type="entry name" value="Homeodomain-like"/>
    <property type="match status" value="1"/>
</dbReference>
<evidence type="ECO:0000313" key="7">
    <source>
        <dbReference type="Proteomes" id="UP001501563"/>
    </source>
</evidence>
<evidence type="ECO:0000256" key="4">
    <source>
        <dbReference type="PROSITE-ProRule" id="PRU00335"/>
    </source>
</evidence>